<dbReference type="Proteomes" id="UP001392437">
    <property type="component" value="Unassembled WGS sequence"/>
</dbReference>
<sequence length="102" mass="11219">MGMGMGMGMAQLSSGLGIATAMAMATGEGHAPPTCMSILSRASIWPPVEKNTVIHILARIKRPIYRTILGFKVQIDRHQLRQQTTYHNPAIIILTYVVVRCE</sequence>
<reference evidence="2 3" key="1">
    <citation type="submission" date="2023-01" db="EMBL/GenBank/DDBJ databases">
        <title>Analysis of 21 Apiospora genomes using comparative genomics revels a genus with tremendous synthesis potential of carbohydrate active enzymes and secondary metabolites.</title>
        <authorList>
            <person name="Sorensen T."/>
        </authorList>
    </citation>
    <scope>NUCLEOTIDE SEQUENCE [LARGE SCALE GENOMIC DNA]</scope>
    <source>
        <strain evidence="2 3">CBS 117206</strain>
    </source>
</reference>
<gene>
    <name evidence="2" type="ORF">PG999_001054</name>
</gene>
<evidence type="ECO:0000313" key="2">
    <source>
        <dbReference type="EMBL" id="KAK8132881.1"/>
    </source>
</evidence>
<organism evidence="2 3">
    <name type="scientific">Apiospora kogelbergensis</name>
    <dbReference type="NCBI Taxonomy" id="1337665"/>
    <lineage>
        <taxon>Eukaryota</taxon>
        <taxon>Fungi</taxon>
        <taxon>Dikarya</taxon>
        <taxon>Ascomycota</taxon>
        <taxon>Pezizomycotina</taxon>
        <taxon>Sordariomycetes</taxon>
        <taxon>Xylariomycetidae</taxon>
        <taxon>Amphisphaeriales</taxon>
        <taxon>Apiosporaceae</taxon>
        <taxon>Apiospora</taxon>
    </lineage>
</organism>
<keyword evidence="1" id="KW-0732">Signal</keyword>
<comment type="caution">
    <text evidence="2">The sequence shown here is derived from an EMBL/GenBank/DDBJ whole genome shotgun (WGS) entry which is preliminary data.</text>
</comment>
<evidence type="ECO:0000256" key="1">
    <source>
        <dbReference type="SAM" id="SignalP"/>
    </source>
</evidence>
<dbReference type="EMBL" id="JAQQWP010000001">
    <property type="protein sequence ID" value="KAK8132881.1"/>
    <property type="molecule type" value="Genomic_DNA"/>
</dbReference>
<name>A0AAW0RDB8_9PEZI</name>
<accession>A0AAW0RDB8</accession>
<proteinExistence type="predicted"/>
<keyword evidence="3" id="KW-1185">Reference proteome</keyword>
<feature type="chain" id="PRO_5043373594" evidence="1">
    <location>
        <begin position="22"/>
        <end position="102"/>
    </location>
</feature>
<feature type="signal peptide" evidence="1">
    <location>
        <begin position="1"/>
        <end position="21"/>
    </location>
</feature>
<protein>
    <submittedName>
        <fullName evidence="2">Uncharacterized protein</fullName>
    </submittedName>
</protein>
<dbReference type="AlphaFoldDB" id="A0AAW0RDB8"/>
<evidence type="ECO:0000313" key="3">
    <source>
        <dbReference type="Proteomes" id="UP001392437"/>
    </source>
</evidence>